<dbReference type="GO" id="GO:0015074">
    <property type="term" value="P:DNA integration"/>
    <property type="evidence" value="ECO:0007669"/>
    <property type="project" value="UniProtKB-KW"/>
</dbReference>
<dbReference type="InterPro" id="IPR044068">
    <property type="entry name" value="CB"/>
</dbReference>
<evidence type="ECO:0000313" key="8">
    <source>
        <dbReference type="EMBL" id="GLQ31509.1"/>
    </source>
</evidence>
<accession>A0AA37SAB8</accession>
<dbReference type="InterPro" id="IPR013762">
    <property type="entry name" value="Integrase-like_cat_sf"/>
</dbReference>
<evidence type="ECO:0000256" key="4">
    <source>
        <dbReference type="ARBA" id="ARBA00023172"/>
    </source>
</evidence>
<gene>
    <name evidence="8" type="ORF">GCM10007876_19880</name>
</gene>
<evidence type="ECO:0000313" key="9">
    <source>
        <dbReference type="Proteomes" id="UP001161389"/>
    </source>
</evidence>
<dbReference type="PROSITE" id="PS51898">
    <property type="entry name" value="TYR_RECOMBINASE"/>
    <property type="match status" value="1"/>
</dbReference>
<keyword evidence="3 5" id="KW-0238">DNA-binding</keyword>
<dbReference type="PANTHER" id="PTHR30349">
    <property type="entry name" value="PHAGE INTEGRASE-RELATED"/>
    <property type="match status" value="1"/>
</dbReference>
<name>A0AA37SAB8_9GAMM</name>
<evidence type="ECO:0000256" key="2">
    <source>
        <dbReference type="ARBA" id="ARBA00022908"/>
    </source>
</evidence>
<evidence type="ECO:0000256" key="5">
    <source>
        <dbReference type="PROSITE-ProRule" id="PRU01248"/>
    </source>
</evidence>
<dbReference type="InterPro" id="IPR002104">
    <property type="entry name" value="Integrase_catalytic"/>
</dbReference>
<dbReference type="InterPro" id="IPR011010">
    <property type="entry name" value="DNA_brk_join_enz"/>
</dbReference>
<comment type="caution">
    <text evidence="8">The sequence shown here is derived from an EMBL/GenBank/DDBJ whole genome shotgun (WGS) entry which is preliminary data.</text>
</comment>
<dbReference type="Gene3D" id="1.10.150.130">
    <property type="match status" value="1"/>
</dbReference>
<feature type="domain" description="Tyr recombinase" evidence="6">
    <location>
        <begin position="120"/>
        <end position="307"/>
    </location>
</feature>
<evidence type="ECO:0000256" key="1">
    <source>
        <dbReference type="ARBA" id="ARBA00022829"/>
    </source>
</evidence>
<sequence length="338" mass="39022">MTDQLGRLVFAFVEDHLKCQRGLRPASIRSYKESLRLFLQFAAKDKHCRITRLELADLTGERVRHFLQHLEQERGNGVRTRNQRLAALHTFFEYLAGREPCVLGEAQQIASIPVKRWQPGETLYLERDEINALFAALPTDHPQALRDQALLRFLYNTGARVQEVADLRATHLELGSEPRVRLHGKGDKWRTCPLWTRTAGLMQDLLEQNRQRRHSNDAVFLARNSAPLTRFGIYKIVRRHTVKVVKKSADGTVRHISPHVLRHTTAVHLLEAGVEVNVIRAWLGHVSLETTNRYAEITLRMKVDALRTCEPIWDSPAESHRKPVWRSNSELLQWLESL</sequence>
<dbReference type="Pfam" id="PF02899">
    <property type="entry name" value="Phage_int_SAM_1"/>
    <property type="match status" value="1"/>
</dbReference>
<reference evidence="8" key="2">
    <citation type="submission" date="2023-01" db="EMBL/GenBank/DDBJ databases">
        <title>Draft genome sequence of Litoribrevibacter albus strain NBRC 110071.</title>
        <authorList>
            <person name="Sun Q."/>
            <person name="Mori K."/>
        </authorList>
    </citation>
    <scope>NUCLEOTIDE SEQUENCE</scope>
    <source>
        <strain evidence="8">NBRC 110071</strain>
    </source>
</reference>
<protein>
    <submittedName>
        <fullName evidence="8">Integrase</fullName>
    </submittedName>
</protein>
<dbReference type="InterPro" id="IPR010998">
    <property type="entry name" value="Integrase_recombinase_N"/>
</dbReference>
<dbReference type="InterPro" id="IPR050090">
    <property type="entry name" value="Tyrosine_recombinase_XerCD"/>
</dbReference>
<proteinExistence type="predicted"/>
<keyword evidence="4" id="KW-0233">DNA recombination</keyword>
<evidence type="ECO:0000259" key="6">
    <source>
        <dbReference type="PROSITE" id="PS51898"/>
    </source>
</evidence>
<keyword evidence="2" id="KW-0229">DNA integration</keyword>
<dbReference type="AlphaFoldDB" id="A0AA37SAB8"/>
<dbReference type="Pfam" id="PF00589">
    <property type="entry name" value="Phage_integrase"/>
    <property type="match status" value="1"/>
</dbReference>
<dbReference type="GO" id="GO:0006310">
    <property type="term" value="P:DNA recombination"/>
    <property type="evidence" value="ECO:0007669"/>
    <property type="project" value="UniProtKB-KW"/>
</dbReference>
<dbReference type="PANTHER" id="PTHR30349:SF81">
    <property type="entry name" value="TYROSINE RECOMBINASE XERC"/>
    <property type="match status" value="1"/>
</dbReference>
<keyword evidence="9" id="KW-1185">Reference proteome</keyword>
<feature type="domain" description="Core-binding (CB)" evidence="7">
    <location>
        <begin position="3"/>
        <end position="96"/>
    </location>
</feature>
<dbReference type="EMBL" id="BSNM01000013">
    <property type="protein sequence ID" value="GLQ31509.1"/>
    <property type="molecule type" value="Genomic_DNA"/>
</dbReference>
<dbReference type="SUPFAM" id="SSF56349">
    <property type="entry name" value="DNA breaking-rejoining enzymes"/>
    <property type="match status" value="1"/>
</dbReference>
<dbReference type="Proteomes" id="UP001161389">
    <property type="component" value="Unassembled WGS sequence"/>
</dbReference>
<dbReference type="GO" id="GO:0007059">
    <property type="term" value="P:chromosome segregation"/>
    <property type="evidence" value="ECO:0007669"/>
    <property type="project" value="UniProtKB-KW"/>
</dbReference>
<evidence type="ECO:0000259" key="7">
    <source>
        <dbReference type="PROSITE" id="PS51900"/>
    </source>
</evidence>
<keyword evidence="1" id="KW-0159">Chromosome partition</keyword>
<dbReference type="Gene3D" id="1.10.443.10">
    <property type="entry name" value="Intergrase catalytic core"/>
    <property type="match status" value="1"/>
</dbReference>
<dbReference type="InterPro" id="IPR004107">
    <property type="entry name" value="Integrase_SAM-like_N"/>
</dbReference>
<evidence type="ECO:0000256" key="3">
    <source>
        <dbReference type="ARBA" id="ARBA00023125"/>
    </source>
</evidence>
<reference evidence="8" key="1">
    <citation type="journal article" date="2014" name="Int. J. Syst. Evol. Microbiol.">
        <title>Complete genome sequence of Corynebacterium casei LMG S-19264T (=DSM 44701T), isolated from a smear-ripened cheese.</title>
        <authorList>
            <consortium name="US DOE Joint Genome Institute (JGI-PGF)"/>
            <person name="Walter F."/>
            <person name="Albersmeier A."/>
            <person name="Kalinowski J."/>
            <person name="Ruckert C."/>
        </authorList>
    </citation>
    <scope>NUCLEOTIDE SEQUENCE</scope>
    <source>
        <strain evidence="8">NBRC 110071</strain>
    </source>
</reference>
<organism evidence="8 9">
    <name type="scientific">Litoribrevibacter albus</name>
    <dbReference type="NCBI Taxonomy" id="1473156"/>
    <lineage>
        <taxon>Bacteria</taxon>
        <taxon>Pseudomonadati</taxon>
        <taxon>Pseudomonadota</taxon>
        <taxon>Gammaproteobacteria</taxon>
        <taxon>Oceanospirillales</taxon>
        <taxon>Oceanospirillaceae</taxon>
        <taxon>Litoribrevibacter</taxon>
    </lineage>
</organism>
<dbReference type="GO" id="GO:0003677">
    <property type="term" value="F:DNA binding"/>
    <property type="evidence" value="ECO:0007669"/>
    <property type="project" value="UniProtKB-UniRule"/>
</dbReference>
<dbReference type="SUPFAM" id="SSF47823">
    <property type="entry name" value="lambda integrase-like, N-terminal domain"/>
    <property type="match status" value="1"/>
</dbReference>
<dbReference type="RefSeq" id="WP_058092803.1">
    <property type="nucleotide sequence ID" value="NZ_BSNM01000013.1"/>
</dbReference>
<dbReference type="PROSITE" id="PS51900">
    <property type="entry name" value="CB"/>
    <property type="match status" value="1"/>
</dbReference>